<keyword evidence="2" id="KW-1185">Reference proteome</keyword>
<dbReference type="GO" id="GO:0016791">
    <property type="term" value="F:phosphatase activity"/>
    <property type="evidence" value="ECO:0007669"/>
    <property type="project" value="TreeGrafter"/>
</dbReference>
<evidence type="ECO:0000313" key="2">
    <source>
        <dbReference type="Proteomes" id="UP000664218"/>
    </source>
</evidence>
<dbReference type="Pfam" id="PF08282">
    <property type="entry name" value="Hydrolase_3"/>
    <property type="match status" value="1"/>
</dbReference>
<dbReference type="InterPro" id="IPR023214">
    <property type="entry name" value="HAD_sf"/>
</dbReference>
<dbReference type="GO" id="GO:0000287">
    <property type="term" value="F:magnesium ion binding"/>
    <property type="evidence" value="ECO:0007669"/>
    <property type="project" value="TreeGrafter"/>
</dbReference>
<comment type="caution">
    <text evidence="1">The sequence shown here is derived from an EMBL/GenBank/DDBJ whole genome shotgun (WGS) entry which is preliminary data.</text>
</comment>
<dbReference type="CDD" id="cd07516">
    <property type="entry name" value="HAD_Pase"/>
    <property type="match status" value="1"/>
</dbReference>
<gene>
    <name evidence="1" type="ORF">J3A84_05170</name>
</gene>
<sequence length="275" mass="30403">MDIRKITLLSDVDGTLLSSDGKVSVKNREAIRSFIEAGGHFGIATGRGHINVLGFIEGVAINAPSILYNGSMLYDFTEKEVLSSEALPVTKLSEAIRWIQKAYPGIMIHIYTPDTCHLVSEEVHADEKILSDHQPAVFSKLEEALQEPWIKVLLAGENSELKEIEKRLESELEGEMRWVYSADIYLEILPLGVSKASMLKRLKEIHGEDHHIIAAGDFYNDLEMIKAADYGIAMGNAPDEIKEAADGIAVSNDEDGIAWIIEAILSDELEERAGK</sequence>
<dbReference type="SUPFAM" id="SSF56784">
    <property type="entry name" value="HAD-like"/>
    <property type="match status" value="1"/>
</dbReference>
<dbReference type="PRINTS" id="PR00119">
    <property type="entry name" value="CATATPASE"/>
</dbReference>
<reference evidence="1" key="1">
    <citation type="submission" date="2021-03" db="EMBL/GenBank/DDBJ databases">
        <title>Proteiniclasticum marinus sp. nov., isolated from tidal flat sediment.</title>
        <authorList>
            <person name="Namirimu T."/>
            <person name="Yang J.-A."/>
            <person name="Yang S.-H."/>
            <person name="Kim Y.-J."/>
            <person name="Kwon K.K."/>
        </authorList>
    </citation>
    <scope>NUCLEOTIDE SEQUENCE</scope>
    <source>
        <strain evidence="1">SCR006</strain>
    </source>
</reference>
<dbReference type="InterPro" id="IPR000150">
    <property type="entry name" value="Cof"/>
</dbReference>
<dbReference type="PANTHER" id="PTHR10000">
    <property type="entry name" value="PHOSPHOSERINE PHOSPHATASE"/>
    <property type="match status" value="1"/>
</dbReference>
<dbReference type="NCBIfam" id="TIGR00099">
    <property type="entry name" value="Cof-subfamily"/>
    <property type="match status" value="1"/>
</dbReference>
<dbReference type="InterPro" id="IPR036412">
    <property type="entry name" value="HAD-like_sf"/>
</dbReference>
<protein>
    <submittedName>
        <fullName evidence="1">HAD family phosphatase</fullName>
    </submittedName>
</protein>
<organism evidence="1 2">
    <name type="scientific">Proteiniclasticum aestuarii</name>
    <dbReference type="NCBI Taxonomy" id="2817862"/>
    <lineage>
        <taxon>Bacteria</taxon>
        <taxon>Bacillati</taxon>
        <taxon>Bacillota</taxon>
        <taxon>Clostridia</taxon>
        <taxon>Eubacteriales</taxon>
        <taxon>Clostridiaceae</taxon>
        <taxon>Proteiniclasticum</taxon>
    </lineage>
</organism>
<dbReference type="RefSeq" id="WP_207598944.1">
    <property type="nucleotide sequence ID" value="NZ_JAFNJU010000003.1"/>
</dbReference>
<dbReference type="EMBL" id="JAFNJU010000003">
    <property type="protein sequence ID" value="MBO1264431.1"/>
    <property type="molecule type" value="Genomic_DNA"/>
</dbReference>
<proteinExistence type="predicted"/>
<dbReference type="Proteomes" id="UP000664218">
    <property type="component" value="Unassembled WGS sequence"/>
</dbReference>
<dbReference type="PANTHER" id="PTHR10000:SF8">
    <property type="entry name" value="HAD SUPERFAMILY HYDROLASE-LIKE, TYPE 3"/>
    <property type="match status" value="1"/>
</dbReference>
<accession>A0A939HAF4</accession>
<name>A0A939HAF4_9CLOT</name>
<dbReference type="NCBIfam" id="TIGR01484">
    <property type="entry name" value="HAD-SF-IIB"/>
    <property type="match status" value="1"/>
</dbReference>
<dbReference type="SFLD" id="SFLDS00003">
    <property type="entry name" value="Haloacid_Dehalogenase"/>
    <property type="match status" value="1"/>
</dbReference>
<evidence type="ECO:0000313" key="1">
    <source>
        <dbReference type="EMBL" id="MBO1264431.1"/>
    </source>
</evidence>
<dbReference type="Gene3D" id="3.30.1240.10">
    <property type="match status" value="1"/>
</dbReference>
<dbReference type="SFLD" id="SFLDG01140">
    <property type="entry name" value="C2.B:_Phosphomannomutase_and_P"/>
    <property type="match status" value="1"/>
</dbReference>
<dbReference type="GO" id="GO:0005829">
    <property type="term" value="C:cytosol"/>
    <property type="evidence" value="ECO:0007669"/>
    <property type="project" value="TreeGrafter"/>
</dbReference>
<dbReference type="Gene3D" id="3.40.50.1000">
    <property type="entry name" value="HAD superfamily/HAD-like"/>
    <property type="match status" value="1"/>
</dbReference>
<dbReference type="AlphaFoldDB" id="A0A939HAF4"/>
<dbReference type="InterPro" id="IPR006379">
    <property type="entry name" value="HAD-SF_hydro_IIB"/>
</dbReference>